<evidence type="ECO:0000259" key="1">
    <source>
        <dbReference type="Pfam" id="PF16213"/>
    </source>
</evidence>
<dbReference type="AlphaFoldDB" id="A0A6A4G133"/>
<comment type="caution">
    <text evidence="2">The sequence shown here is derived from an EMBL/GenBank/DDBJ whole genome shotgun (WGS) entry which is preliminary data.</text>
</comment>
<reference evidence="2 3" key="1">
    <citation type="submission" date="2018-08" db="EMBL/GenBank/DDBJ databases">
        <title>Genomic investigation of the strawberry pathogen Phytophthora fragariae indicates pathogenicity is determined by transcriptional variation in three key races.</title>
        <authorList>
            <person name="Adams T.M."/>
            <person name="Armitage A.D."/>
            <person name="Sobczyk M.K."/>
            <person name="Bates H.J."/>
            <person name="Dunwell J.M."/>
            <person name="Nellist C.F."/>
            <person name="Harrison R.J."/>
        </authorList>
    </citation>
    <scope>NUCLEOTIDE SEQUENCE [LARGE SCALE GENOMIC DNA]</scope>
    <source>
        <strain evidence="2 3">SCRP333</strain>
    </source>
</reference>
<keyword evidence="3" id="KW-1185">Reference proteome</keyword>
<feature type="domain" description="Mon2/Sec7/BIG1-like dimerisation and cyclophilin-binding" evidence="1">
    <location>
        <begin position="3"/>
        <end position="43"/>
    </location>
</feature>
<gene>
    <name evidence="2" type="ORF">PR003_g2453</name>
</gene>
<dbReference type="EMBL" id="QXFT01000077">
    <property type="protein sequence ID" value="KAE9356178.1"/>
    <property type="molecule type" value="Genomic_DNA"/>
</dbReference>
<dbReference type="Proteomes" id="UP000434957">
    <property type="component" value="Unassembled WGS sequence"/>
</dbReference>
<protein>
    <recommendedName>
        <fullName evidence="1">Mon2/Sec7/BIG1-like dimerisation and cyclophilin-binding domain-containing protein</fullName>
    </recommendedName>
</protein>
<dbReference type="InterPro" id="IPR032629">
    <property type="entry name" value="DCB_dom"/>
</dbReference>
<dbReference type="Pfam" id="PF16213">
    <property type="entry name" value="DCB"/>
    <property type="match status" value="1"/>
</dbReference>
<organism evidence="2 3">
    <name type="scientific">Phytophthora rubi</name>
    <dbReference type="NCBI Taxonomy" id="129364"/>
    <lineage>
        <taxon>Eukaryota</taxon>
        <taxon>Sar</taxon>
        <taxon>Stramenopiles</taxon>
        <taxon>Oomycota</taxon>
        <taxon>Peronosporomycetes</taxon>
        <taxon>Peronosporales</taxon>
        <taxon>Peronosporaceae</taxon>
        <taxon>Phytophthora</taxon>
    </lineage>
</organism>
<sequence>MDFLRQLAADLHALRGEAKRKHPVVKEAVDRALEALPALQQQYAALPNLAIVGVPADYLLQSSHLSLFSVVCLDYDWGRLLVGIA</sequence>
<proteinExistence type="predicted"/>
<evidence type="ECO:0000313" key="3">
    <source>
        <dbReference type="Proteomes" id="UP000434957"/>
    </source>
</evidence>
<name>A0A6A4G133_9STRA</name>
<evidence type="ECO:0000313" key="2">
    <source>
        <dbReference type="EMBL" id="KAE9356178.1"/>
    </source>
</evidence>
<accession>A0A6A4G133</accession>